<evidence type="ECO:0000313" key="2">
    <source>
        <dbReference type="EMBL" id="PRH77110.1"/>
    </source>
</evidence>
<name>A0A2S9PRQ7_9ACTN</name>
<proteinExistence type="predicted"/>
<keyword evidence="3" id="KW-1185">Reference proteome</keyword>
<dbReference type="Gene3D" id="3.40.50.10420">
    <property type="entry name" value="NagB/RpiA/CoA transferase-like"/>
    <property type="match status" value="1"/>
</dbReference>
<evidence type="ECO:0000313" key="3">
    <source>
        <dbReference type="Proteomes" id="UP000239322"/>
    </source>
</evidence>
<organism evidence="2 3">
    <name type="scientific">Streptomyces solincola</name>
    <dbReference type="NCBI Taxonomy" id="2100817"/>
    <lineage>
        <taxon>Bacteria</taxon>
        <taxon>Bacillati</taxon>
        <taxon>Actinomycetota</taxon>
        <taxon>Actinomycetes</taxon>
        <taxon>Kitasatosporales</taxon>
        <taxon>Streptomycetaceae</taxon>
        <taxon>Streptomyces</taxon>
    </lineage>
</organism>
<dbReference type="InterPro" id="IPR037171">
    <property type="entry name" value="NagB/RpiA_transferase-like"/>
</dbReference>
<protein>
    <submittedName>
        <fullName evidence="2">Lactate utilization protein C</fullName>
    </submittedName>
</protein>
<dbReference type="OrthoDB" id="9794187at2"/>
<dbReference type="InterPro" id="IPR003741">
    <property type="entry name" value="LUD_dom"/>
</dbReference>
<dbReference type="EMBL" id="PVLV01000374">
    <property type="protein sequence ID" value="PRH77110.1"/>
    <property type="molecule type" value="Genomic_DNA"/>
</dbReference>
<reference evidence="2 3" key="1">
    <citation type="submission" date="2018-03" db="EMBL/GenBank/DDBJ databases">
        <title>Novel Streptomyces sp. from soil.</title>
        <authorList>
            <person name="Tan G.Y.A."/>
            <person name="Lee Z.Y."/>
        </authorList>
    </citation>
    <scope>NUCLEOTIDE SEQUENCE [LARGE SCALE GENOMIC DNA]</scope>
    <source>
        <strain evidence="2 3">ST5x</strain>
    </source>
</reference>
<dbReference type="PANTHER" id="PTHR43682:SF1">
    <property type="entry name" value="LACTATE UTILIZATION PROTEIN C"/>
    <property type="match status" value="1"/>
</dbReference>
<accession>A0A2S9PRQ7</accession>
<feature type="domain" description="LUD" evidence="1">
    <location>
        <begin position="124"/>
        <end position="223"/>
    </location>
</feature>
<dbReference type="InterPro" id="IPR024185">
    <property type="entry name" value="FTHF_cligase-like_sf"/>
</dbReference>
<evidence type="ECO:0000259" key="1">
    <source>
        <dbReference type="Pfam" id="PF02589"/>
    </source>
</evidence>
<dbReference type="PANTHER" id="PTHR43682">
    <property type="entry name" value="LACTATE UTILIZATION PROTEIN C"/>
    <property type="match status" value="1"/>
</dbReference>
<comment type="caution">
    <text evidence="2">The sequence shown here is derived from an EMBL/GenBank/DDBJ whole genome shotgun (WGS) entry which is preliminary data.</text>
</comment>
<sequence length="233" mass="23936">MVAEGKGEGVVSTARERVLARIRAANAGAPDAPGPSREYLTAHSPAGDPAALADLLHENLTDYRAHVSRSGPAGLPGLIGTLLARRGARSVAVPPGLPAGWLAEARGVDRRPDDRAAGPLSAAELDAVDAVVTGCALAVAETGTIVLDGGPGQGRRALTLVPDLHVCVVRVPGQLVASLPLALPRLDPRRPLTWISGPSATSDIELDRVEGVHGPRTLEVILLADQDPPEPDG</sequence>
<dbReference type="Pfam" id="PF02589">
    <property type="entry name" value="LUD_dom"/>
    <property type="match status" value="1"/>
</dbReference>
<dbReference type="SUPFAM" id="SSF100950">
    <property type="entry name" value="NagB/RpiA/CoA transferase-like"/>
    <property type="match status" value="1"/>
</dbReference>
<dbReference type="Proteomes" id="UP000239322">
    <property type="component" value="Unassembled WGS sequence"/>
</dbReference>
<gene>
    <name evidence="2" type="ORF">C6N75_21995</name>
</gene>
<dbReference type="AlphaFoldDB" id="A0A2S9PRQ7"/>